<name>A0A420XS89_9ACTN</name>
<gene>
    <name evidence="1" type="ORF">CLV35_1375</name>
</gene>
<dbReference type="Proteomes" id="UP000281955">
    <property type="component" value="Unassembled WGS sequence"/>
</dbReference>
<dbReference type="InParanoid" id="A0A420XS89"/>
<protein>
    <recommendedName>
        <fullName evidence="3">Universal stress protein family protein</fullName>
    </recommendedName>
</protein>
<dbReference type="OrthoDB" id="3825223at2"/>
<dbReference type="RefSeq" id="WP_121192690.1">
    <property type="nucleotide sequence ID" value="NZ_RBWV01000010.1"/>
</dbReference>
<dbReference type="InterPro" id="IPR014729">
    <property type="entry name" value="Rossmann-like_a/b/a_fold"/>
</dbReference>
<evidence type="ECO:0000313" key="2">
    <source>
        <dbReference type="Proteomes" id="UP000281955"/>
    </source>
</evidence>
<dbReference type="EMBL" id="RBWV01000010">
    <property type="protein sequence ID" value="RKS77681.1"/>
    <property type="molecule type" value="Genomic_DNA"/>
</dbReference>
<accession>A0A420XS89</accession>
<sequence length="152" mass="15909">MYTILVLTEDALTAHDVARIAALHGDEPVQAHVLVPVETHAPTLVDTLDEVALGRLVPRTELRSDPSGYAQTALDASLAALSEVGVQAGGELAGDDPVGDAVTAATRADEVIVVTAPHLVEEALRRDWASRVREATGKPVLHVVAGTDRVVS</sequence>
<dbReference type="Gene3D" id="3.40.50.620">
    <property type="entry name" value="HUPs"/>
    <property type="match status" value="1"/>
</dbReference>
<evidence type="ECO:0000313" key="1">
    <source>
        <dbReference type="EMBL" id="RKS77681.1"/>
    </source>
</evidence>
<organism evidence="1 2">
    <name type="scientific">Motilibacter peucedani</name>
    <dbReference type="NCBI Taxonomy" id="598650"/>
    <lineage>
        <taxon>Bacteria</taxon>
        <taxon>Bacillati</taxon>
        <taxon>Actinomycetota</taxon>
        <taxon>Actinomycetes</taxon>
        <taxon>Motilibacterales</taxon>
        <taxon>Motilibacteraceae</taxon>
        <taxon>Motilibacter</taxon>
    </lineage>
</organism>
<keyword evidence="2" id="KW-1185">Reference proteome</keyword>
<reference evidence="1 2" key="1">
    <citation type="submission" date="2018-10" db="EMBL/GenBank/DDBJ databases">
        <title>Genomic Encyclopedia of Archaeal and Bacterial Type Strains, Phase II (KMG-II): from individual species to whole genera.</title>
        <authorList>
            <person name="Goeker M."/>
        </authorList>
    </citation>
    <scope>NUCLEOTIDE SEQUENCE [LARGE SCALE GENOMIC DNA]</scope>
    <source>
        <strain evidence="1 2">RP-AC37</strain>
    </source>
</reference>
<evidence type="ECO:0008006" key="3">
    <source>
        <dbReference type="Google" id="ProtNLM"/>
    </source>
</evidence>
<comment type="caution">
    <text evidence="1">The sequence shown here is derived from an EMBL/GenBank/DDBJ whole genome shotgun (WGS) entry which is preliminary data.</text>
</comment>
<proteinExistence type="predicted"/>
<dbReference type="SUPFAM" id="SSF52402">
    <property type="entry name" value="Adenine nucleotide alpha hydrolases-like"/>
    <property type="match status" value="1"/>
</dbReference>
<dbReference type="AlphaFoldDB" id="A0A420XS89"/>